<dbReference type="KEGG" id="ptm:GSPATT00029301001"/>
<evidence type="ECO:0000313" key="2">
    <source>
        <dbReference type="Proteomes" id="UP000000600"/>
    </source>
</evidence>
<gene>
    <name evidence="1" type="ORF">GSPATT00029301001</name>
</gene>
<dbReference type="GeneID" id="5011856"/>
<dbReference type="AlphaFoldDB" id="A0BJF7"/>
<name>A0BJF7_PARTE</name>
<organism evidence="1 2">
    <name type="scientific">Paramecium tetraurelia</name>
    <dbReference type="NCBI Taxonomy" id="5888"/>
    <lineage>
        <taxon>Eukaryota</taxon>
        <taxon>Sar</taxon>
        <taxon>Alveolata</taxon>
        <taxon>Ciliophora</taxon>
        <taxon>Intramacronucleata</taxon>
        <taxon>Oligohymenophorea</taxon>
        <taxon>Peniculida</taxon>
        <taxon>Parameciidae</taxon>
        <taxon>Paramecium</taxon>
    </lineage>
</organism>
<keyword evidence="2" id="KW-1185">Reference proteome</keyword>
<dbReference type="InParanoid" id="A0BJF7"/>
<dbReference type="Proteomes" id="UP000000600">
    <property type="component" value="Unassembled WGS sequence"/>
</dbReference>
<dbReference type="EMBL" id="CT867998">
    <property type="protein sequence ID" value="CAK58674.1"/>
    <property type="molecule type" value="Genomic_DNA"/>
</dbReference>
<proteinExistence type="predicted"/>
<protein>
    <recommendedName>
        <fullName evidence="3">Transmembrane protein</fullName>
    </recommendedName>
</protein>
<sequence>MKFVNKMNLSVFKIFQQCQTDIQQIQLDLLLGLYLIQLLTEIIKFKYIAENNLGTIALQLRRRQERFFSSKNQWFLYPSKIQIKQNQDVIYKGFIVFFSLNIPKIRITLRSKDSQPQISVNSAITKCKKDYNNTRKKFSNSFRSPDLIFLHFCLLIIRFGLKKFLHSISFLFCILQLKQQQPIQKLNTIITPLTLDSVNYHTQIEFLKLIISMSFSFQIQNVLVLGNTFHHLK</sequence>
<evidence type="ECO:0008006" key="3">
    <source>
        <dbReference type="Google" id="ProtNLM"/>
    </source>
</evidence>
<evidence type="ECO:0000313" key="1">
    <source>
        <dbReference type="EMBL" id="CAK58674.1"/>
    </source>
</evidence>
<dbReference type="HOGENOM" id="CLU_1191869_0_0_1"/>
<dbReference type="RefSeq" id="XP_001426072.1">
    <property type="nucleotide sequence ID" value="XM_001426035.1"/>
</dbReference>
<reference evidence="1 2" key="1">
    <citation type="journal article" date="2006" name="Nature">
        <title>Global trends of whole-genome duplications revealed by the ciliate Paramecium tetraurelia.</title>
        <authorList>
            <consortium name="Genoscope"/>
            <person name="Aury J.-M."/>
            <person name="Jaillon O."/>
            <person name="Duret L."/>
            <person name="Noel B."/>
            <person name="Jubin C."/>
            <person name="Porcel B.M."/>
            <person name="Segurens B."/>
            <person name="Daubin V."/>
            <person name="Anthouard V."/>
            <person name="Aiach N."/>
            <person name="Arnaiz O."/>
            <person name="Billaut A."/>
            <person name="Beisson J."/>
            <person name="Blanc I."/>
            <person name="Bouhouche K."/>
            <person name="Camara F."/>
            <person name="Duharcourt S."/>
            <person name="Guigo R."/>
            <person name="Gogendeau D."/>
            <person name="Katinka M."/>
            <person name="Keller A.-M."/>
            <person name="Kissmehl R."/>
            <person name="Klotz C."/>
            <person name="Koll F."/>
            <person name="Le Moue A."/>
            <person name="Lepere C."/>
            <person name="Malinsky S."/>
            <person name="Nowacki M."/>
            <person name="Nowak J.K."/>
            <person name="Plattner H."/>
            <person name="Poulain J."/>
            <person name="Ruiz F."/>
            <person name="Serrano V."/>
            <person name="Zagulski M."/>
            <person name="Dessen P."/>
            <person name="Betermier M."/>
            <person name="Weissenbach J."/>
            <person name="Scarpelli C."/>
            <person name="Schachter V."/>
            <person name="Sperling L."/>
            <person name="Meyer E."/>
            <person name="Cohen J."/>
            <person name="Wincker P."/>
        </authorList>
    </citation>
    <scope>NUCLEOTIDE SEQUENCE [LARGE SCALE GENOMIC DNA]</scope>
    <source>
        <strain evidence="1 2">Stock d4-2</strain>
    </source>
</reference>
<accession>A0BJF7</accession>